<dbReference type="InterPro" id="IPR035979">
    <property type="entry name" value="RBD_domain_sf"/>
</dbReference>
<evidence type="ECO:0000313" key="5">
    <source>
        <dbReference type="Proteomes" id="UP000199400"/>
    </source>
</evidence>
<feature type="domain" description="RRM" evidence="3">
    <location>
        <begin position="74"/>
        <end position="152"/>
    </location>
</feature>
<protein>
    <submittedName>
        <fullName evidence="4">RNA recognition motif. (A.k.a. RRM, RBD, or RNP domain)</fullName>
    </submittedName>
</protein>
<dbReference type="GO" id="GO:0003723">
    <property type="term" value="F:RNA binding"/>
    <property type="evidence" value="ECO:0007669"/>
    <property type="project" value="UniProtKB-KW"/>
</dbReference>
<dbReference type="Gene3D" id="3.30.70.330">
    <property type="match status" value="1"/>
</dbReference>
<organism evidence="4 5">
    <name type="scientific">Nannocystis exedens</name>
    <dbReference type="NCBI Taxonomy" id="54"/>
    <lineage>
        <taxon>Bacteria</taxon>
        <taxon>Pseudomonadati</taxon>
        <taxon>Myxococcota</taxon>
        <taxon>Polyangia</taxon>
        <taxon>Nannocystales</taxon>
        <taxon>Nannocystaceae</taxon>
        <taxon>Nannocystis</taxon>
    </lineage>
</organism>
<reference evidence="5" key="1">
    <citation type="submission" date="2016-10" db="EMBL/GenBank/DDBJ databases">
        <authorList>
            <person name="Varghese N."/>
            <person name="Submissions S."/>
        </authorList>
    </citation>
    <scope>NUCLEOTIDE SEQUENCE [LARGE SCALE GENOMIC DNA]</scope>
    <source>
        <strain evidence="5">ATCC 25963</strain>
    </source>
</reference>
<accession>A0A1I2DF35</accession>
<dbReference type="EMBL" id="FOMX01000019">
    <property type="protein sequence ID" value="SFE78783.1"/>
    <property type="molecule type" value="Genomic_DNA"/>
</dbReference>
<dbReference type="SUPFAM" id="SSF54928">
    <property type="entry name" value="RNA-binding domain, RBD"/>
    <property type="match status" value="1"/>
</dbReference>
<dbReference type="PROSITE" id="PS50102">
    <property type="entry name" value="RRM"/>
    <property type="match status" value="1"/>
</dbReference>
<dbReference type="SMART" id="SM00360">
    <property type="entry name" value="RRM"/>
    <property type="match status" value="1"/>
</dbReference>
<proteinExistence type="predicted"/>
<dbReference type="RefSeq" id="WP_211302425.1">
    <property type="nucleotide sequence ID" value="NZ_FOMX01000019.1"/>
</dbReference>
<dbReference type="Pfam" id="PF00076">
    <property type="entry name" value="RRM_1"/>
    <property type="match status" value="1"/>
</dbReference>
<feature type="compositionally biased region" description="Basic and acidic residues" evidence="2">
    <location>
        <begin position="22"/>
        <end position="36"/>
    </location>
</feature>
<sequence length="154" mass="16654">MSNYYSSGKRAREANQAKKKQEKAQAREARRERGPREIPIATAEDLTGHMPSIEDAMRALENPGQERSAATIPVRLFVGSLSSSTTAGDLRNAFSAYGPVADAIVMTERETGASRGFGFVTMANRKDAPRVIEALNGADLKGSSIVVNIATERR</sequence>
<dbReference type="Proteomes" id="UP000199400">
    <property type="component" value="Unassembled WGS sequence"/>
</dbReference>
<feature type="region of interest" description="Disordered" evidence="2">
    <location>
        <begin position="1"/>
        <end position="38"/>
    </location>
</feature>
<dbReference type="STRING" id="54.SAMN02745121_05551"/>
<evidence type="ECO:0000256" key="2">
    <source>
        <dbReference type="SAM" id="MobiDB-lite"/>
    </source>
</evidence>
<dbReference type="PANTHER" id="PTHR48027">
    <property type="entry name" value="HETEROGENEOUS NUCLEAR RIBONUCLEOPROTEIN 87F-RELATED"/>
    <property type="match status" value="1"/>
</dbReference>
<keyword evidence="1" id="KW-0694">RNA-binding</keyword>
<keyword evidence="5" id="KW-1185">Reference proteome</keyword>
<dbReference type="InterPro" id="IPR000504">
    <property type="entry name" value="RRM_dom"/>
</dbReference>
<dbReference type="InterPro" id="IPR052462">
    <property type="entry name" value="SLIRP/GR-RBP-like"/>
</dbReference>
<evidence type="ECO:0000256" key="1">
    <source>
        <dbReference type="ARBA" id="ARBA00022884"/>
    </source>
</evidence>
<evidence type="ECO:0000259" key="3">
    <source>
        <dbReference type="PROSITE" id="PS50102"/>
    </source>
</evidence>
<dbReference type="InterPro" id="IPR012677">
    <property type="entry name" value="Nucleotide-bd_a/b_plait_sf"/>
</dbReference>
<name>A0A1I2DF35_9BACT</name>
<evidence type="ECO:0000313" key="4">
    <source>
        <dbReference type="EMBL" id="SFE78783.1"/>
    </source>
</evidence>
<dbReference type="AlphaFoldDB" id="A0A1I2DF35"/>
<gene>
    <name evidence="4" type="ORF">SAMN02745121_05551</name>
</gene>